<evidence type="ECO:0000256" key="2">
    <source>
        <dbReference type="ARBA" id="ARBA00008034"/>
    </source>
</evidence>
<sequence>MMMGVFACEFMQRALLVGFLGGVTCSVIGVLVIDMNLSFVGVSISHAAFAGGVIAYFMCINPLIGALVFSLIAAAAIGPMTDRGEFGLDTSLGIIFTVMIGLAFLFMGIMSETDRIKVLYLIWGSILTVTDFDLKTIIVAFVLVVGLITVFYKEIQAVIFNREIALSVGLPASWIFYGILFLIGITVAGNLQPIGGLLVSSLIIVPAAAAYQLTYNLKHLFLISAAFGVISCWLGLLLSYYFALPSGASIITLSCLIFLIANAFSPKRKVKRVKSLREGDNSFGNV</sequence>
<accession>A0A975GB37</accession>
<dbReference type="AlphaFoldDB" id="A0A975GB37"/>
<dbReference type="GO" id="GO:0055085">
    <property type="term" value="P:transmembrane transport"/>
    <property type="evidence" value="ECO:0007669"/>
    <property type="project" value="InterPro"/>
</dbReference>
<dbReference type="GO" id="GO:0043190">
    <property type="term" value="C:ATP-binding cassette (ABC) transporter complex"/>
    <property type="evidence" value="ECO:0007669"/>
    <property type="project" value="InterPro"/>
</dbReference>
<comment type="similarity">
    <text evidence="2 6">Belongs to the ABC-3 integral membrane protein family.</text>
</comment>
<keyword evidence="6" id="KW-0813">Transport</keyword>
<name>A0A975GB37_9THEO</name>
<dbReference type="PANTHER" id="PTHR30477">
    <property type="entry name" value="ABC-TRANSPORTER METAL-BINDING PROTEIN"/>
    <property type="match status" value="1"/>
</dbReference>
<gene>
    <name evidence="8" type="ORF">ACETAC_04515</name>
</gene>
<evidence type="ECO:0000256" key="4">
    <source>
        <dbReference type="ARBA" id="ARBA00022989"/>
    </source>
</evidence>
<dbReference type="EMBL" id="CP060096">
    <property type="protein sequence ID" value="QSZ28119.1"/>
    <property type="molecule type" value="Genomic_DNA"/>
</dbReference>
<organism evidence="8 9">
    <name type="scientific">Aceticella autotrophica</name>
    <dbReference type="NCBI Taxonomy" id="2755338"/>
    <lineage>
        <taxon>Bacteria</taxon>
        <taxon>Bacillati</taxon>
        <taxon>Bacillota</taxon>
        <taxon>Clostridia</taxon>
        <taxon>Thermoanaerobacterales</taxon>
        <taxon>Thermoanaerobacteraceae</taxon>
        <taxon>Aceticella</taxon>
    </lineage>
</organism>
<dbReference type="PANTHER" id="PTHR30477:SF0">
    <property type="entry name" value="METAL TRANSPORT SYSTEM MEMBRANE PROTEIN TM_0125-RELATED"/>
    <property type="match status" value="1"/>
</dbReference>
<dbReference type="Pfam" id="PF00950">
    <property type="entry name" value="ABC-3"/>
    <property type="match status" value="1"/>
</dbReference>
<dbReference type="Proteomes" id="UP000671913">
    <property type="component" value="Chromosome"/>
</dbReference>
<protein>
    <submittedName>
        <fullName evidence="8">Metal ABC transporter permease</fullName>
    </submittedName>
</protein>
<dbReference type="Gene3D" id="1.10.3470.10">
    <property type="entry name" value="ABC transporter involved in vitamin B12 uptake, BtuC"/>
    <property type="match status" value="1"/>
</dbReference>
<reference evidence="8" key="1">
    <citation type="submission" date="2020-08" db="EMBL/GenBank/DDBJ databases">
        <title>Genomic insights into the carbon and energy metabolism of the first obligate autotrophic acetogenic bacterium Aceticella autotrophica gen. nov., sp. nov.</title>
        <authorList>
            <person name="Toshchakov S.V."/>
            <person name="Elcheninov A.G."/>
            <person name="Kublanov I.V."/>
            <person name="Frolov E.N."/>
            <person name="Lebedinsky A.V."/>
        </authorList>
    </citation>
    <scope>NUCLEOTIDE SEQUENCE</scope>
    <source>
        <strain evidence="8">3443-3Ac</strain>
    </source>
</reference>
<keyword evidence="9" id="KW-1185">Reference proteome</keyword>
<evidence type="ECO:0000256" key="5">
    <source>
        <dbReference type="ARBA" id="ARBA00023136"/>
    </source>
</evidence>
<evidence type="ECO:0000313" key="8">
    <source>
        <dbReference type="EMBL" id="QSZ28119.1"/>
    </source>
</evidence>
<dbReference type="SUPFAM" id="SSF81345">
    <property type="entry name" value="ABC transporter involved in vitamin B12 uptake, BtuC"/>
    <property type="match status" value="1"/>
</dbReference>
<feature type="transmembrane region" description="Helical" evidence="7">
    <location>
        <begin position="220"/>
        <end position="242"/>
    </location>
</feature>
<feature type="transmembrane region" description="Helical" evidence="7">
    <location>
        <begin position="194"/>
        <end position="213"/>
    </location>
</feature>
<dbReference type="InterPro" id="IPR037294">
    <property type="entry name" value="ABC_BtuC-like"/>
</dbReference>
<dbReference type="GO" id="GO:0010043">
    <property type="term" value="P:response to zinc ion"/>
    <property type="evidence" value="ECO:0007669"/>
    <property type="project" value="TreeGrafter"/>
</dbReference>
<feature type="transmembrane region" description="Helical" evidence="7">
    <location>
        <begin position="90"/>
        <end position="110"/>
    </location>
</feature>
<feature type="transmembrane region" description="Helical" evidence="7">
    <location>
        <begin position="53"/>
        <end position="78"/>
    </location>
</feature>
<keyword evidence="5 7" id="KW-0472">Membrane</keyword>
<comment type="subcellular location">
    <subcellularLocation>
        <location evidence="6">Cell membrane</location>
        <topology evidence="6">Multi-pass membrane protein</topology>
    </subcellularLocation>
    <subcellularLocation>
        <location evidence="1">Membrane</location>
        <topology evidence="1">Multi-pass membrane protein</topology>
    </subcellularLocation>
</comment>
<evidence type="ECO:0000256" key="3">
    <source>
        <dbReference type="ARBA" id="ARBA00022692"/>
    </source>
</evidence>
<dbReference type="CDD" id="cd06550">
    <property type="entry name" value="TM_ABC_iron-siderophores_like"/>
    <property type="match status" value="1"/>
</dbReference>
<keyword evidence="4 7" id="KW-1133">Transmembrane helix</keyword>
<keyword evidence="3 6" id="KW-0812">Transmembrane</keyword>
<evidence type="ECO:0000256" key="1">
    <source>
        <dbReference type="ARBA" id="ARBA00004141"/>
    </source>
</evidence>
<evidence type="ECO:0000256" key="6">
    <source>
        <dbReference type="RuleBase" id="RU003943"/>
    </source>
</evidence>
<feature type="transmembrane region" description="Helical" evidence="7">
    <location>
        <begin position="134"/>
        <end position="152"/>
    </location>
</feature>
<dbReference type="KEGG" id="aaut:ACETAC_04515"/>
<feature type="transmembrane region" description="Helical" evidence="7">
    <location>
        <begin position="164"/>
        <end position="188"/>
    </location>
</feature>
<evidence type="ECO:0000313" key="9">
    <source>
        <dbReference type="Proteomes" id="UP000671913"/>
    </source>
</evidence>
<feature type="transmembrane region" description="Helical" evidence="7">
    <location>
        <begin position="248"/>
        <end position="265"/>
    </location>
</feature>
<dbReference type="InterPro" id="IPR001626">
    <property type="entry name" value="ABC_TroCD"/>
</dbReference>
<proteinExistence type="inferred from homology"/>
<evidence type="ECO:0000256" key="7">
    <source>
        <dbReference type="SAM" id="Phobius"/>
    </source>
</evidence>